<evidence type="ECO:0000313" key="2">
    <source>
        <dbReference type="EMBL" id="KAK7151349.1"/>
    </source>
</evidence>
<name>A0AAN9CXU8_9TELE</name>
<accession>A0AAN9CXU8</accession>
<dbReference type="EMBL" id="JAYKXH010000012">
    <property type="protein sequence ID" value="KAK7151349.1"/>
    <property type="molecule type" value="Genomic_DNA"/>
</dbReference>
<feature type="compositionally biased region" description="Low complexity" evidence="1">
    <location>
        <begin position="106"/>
        <end position="123"/>
    </location>
</feature>
<sequence>MEVMEVLTEAGGASHSGGFNSECLLPPDTDFMTDERCSPQLSDRLSLLEQRVQMQDDQIQLLKMAMADVLKRLHISEEQTTTLGSSAPVKASAGRAASLVSLRKNSSSTLPSSPSSRTCSPRCGTEIRTPASSARDPTAKARPAGRIQQETRPKEGGATGSKRVTHCKDFAGAAGKKGWVS</sequence>
<protein>
    <recommendedName>
        <fullName evidence="4">Echinoderm microtubule-associated protein-like 1</fullName>
    </recommendedName>
</protein>
<evidence type="ECO:0000313" key="3">
    <source>
        <dbReference type="Proteomes" id="UP001364617"/>
    </source>
</evidence>
<evidence type="ECO:0008006" key="4">
    <source>
        <dbReference type="Google" id="ProtNLM"/>
    </source>
</evidence>
<feature type="region of interest" description="Disordered" evidence="1">
    <location>
        <begin position="103"/>
        <end position="181"/>
    </location>
</feature>
<dbReference type="AlphaFoldDB" id="A0AAN9CXU8"/>
<proteinExistence type="predicted"/>
<reference evidence="2 3" key="1">
    <citation type="submission" date="2024-02" db="EMBL/GenBank/DDBJ databases">
        <title>Chromosome-level genome assembly of the Eurasian Minnow (Phoxinus phoxinus).</title>
        <authorList>
            <person name="Oriowo T.O."/>
            <person name="Martin S."/>
            <person name="Stange M."/>
            <person name="Chrysostomakis Y."/>
            <person name="Brown T."/>
            <person name="Winkler S."/>
            <person name="Kukowka S."/>
            <person name="Myers E.W."/>
            <person name="Bohne A."/>
        </authorList>
    </citation>
    <scope>NUCLEOTIDE SEQUENCE [LARGE SCALE GENOMIC DNA]</scope>
    <source>
        <strain evidence="2">ZFMK-TIS-60720</strain>
        <tissue evidence="2">Whole Organism</tissue>
    </source>
</reference>
<dbReference type="Proteomes" id="UP001364617">
    <property type="component" value="Unassembled WGS sequence"/>
</dbReference>
<comment type="caution">
    <text evidence="2">The sequence shown here is derived from an EMBL/GenBank/DDBJ whole genome shotgun (WGS) entry which is preliminary data.</text>
</comment>
<organism evidence="2 3">
    <name type="scientific">Phoxinus phoxinus</name>
    <name type="common">Eurasian minnow</name>
    <dbReference type="NCBI Taxonomy" id="58324"/>
    <lineage>
        <taxon>Eukaryota</taxon>
        <taxon>Metazoa</taxon>
        <taxon>Chordata</taxon>
        <taxon>Craniata</taxon>
        <taxon>Vertebrata</taxon>
        <taxon>Euteleostomi</taxon>
        <taxon>Actinopterygii</taxon>
        <taxon>Neopterygii</taxon>
        <taxon>Teleostei</taxon>
        <taxon>Ostariophysi</taxon>
        <taxon>Cypriniformes</taxon>
        <taxon>Leuciscidae</taxon>
        <taxon>Phoxininae</taxon>
        <taxon>Phoxinus</taxon>
    </lineage>
</organism>
<keyword evidence="3" id="KW-1185">Reference proteome</keyword>
<gene>
    <name evidence="2" type="ORF">R3I93_012324</name>
</gene>
<evidence type="ECO:0000256" key="1">
    <source>
        <dbReference type="SAM" id="MobiDB-lite"/>
    </source>
</evidence>